<dbReference type="RefSeq" id="XP_060443071.1">
    <property type="nucleotide sequence ID" value="XM_060596029.1"/>
</dbReference>
<dbReference type="GeneID" id="85480891"/>
<comment type="caution">
    <text evidence="1">The sequence shown here is derived from an EMBL/GenBank/DDBJ whole genome shotgun (WGS) entry which is preliminary data.</text>
</comment>
<organism evidence="1 2">
    <name type="scientific">Colletotrichum phormii</name>
    <dbReference type="NCBI Taxonomy" id="359342"/>
    <lineage>
        <taxon>Eukaryota</taxon>
        <taxon>Fungi</taxon>
        <taxon>Dikarya</taxon>
        <taxon>Ascomycota</taxon>
        <taxon>Pezizomycotina</taxon>
        <taxon>Sordariomycetes</taxon>
        <taxon>Hypocreomycetidae</taxon>
        <taxon>Glomerellales</taxon>
        <taxon>Glomerellaceae</taxon>
        <taxon>Colletotrichum</taxon>
        <taxon>Colletotrichum acutatum species complex</taxon>
    </lineage>
</organism>
<reference evidence="1" key="1">
    <citation type="submission" date="2021-06" db="EMBL/GenBank/DDBJ databases">
        <title>Comparative genomics, transcriptomics and evolutionary studies reveal genomic signatures of adaptation to plant cell wall in hemibiotrophic fungi.</title>
        <authorList>
            <consortium name="DOE Joint Genome Institute"/>
            <person name="Baroncelli R."/>
            <person name="Diaz J.F."/>
            <person name="Benocci T."/>
            <person name="Peng M."/>
            <person name="Battaglia E."/>
            <person name="Haridas S."/>
            <person name="Andreopoulos W."/>
            <person name="Labutti K."/>
            <person name="Pangilinan J."/>
            <person name="Floch G.L."/>
            <person name="Makela M.R."/>
            <person name="Henrissat B."/>
            <person name="Grigoriev I.V."/>
            <person name="Crouch J.A."/>
            <person name="De Vries R.P."/>
            <person name="Sukno S.A."/>
            <person name="Thon M.R."/>
        </authorList>
    </citation>
    <scope>NUCLEOTIDE SEQUENCE</scope>
    <source>
        <strain evidence="1">CBS 102054</strain>
    </source>
</reference>
<sequence length="206" mass="22777">MSDLRLAIDRDLGGTDVVSFLKVPSPSPPCASFRVSPSLSAFPSVTTDLPFFFFFFFFSHPDLLASPRGFLHCTRSTSCLLQLSPPKGLLPFSHLRIFFPQAGFHCIPFWRKGTPVSLSFNNLLIFSGTHRATPLVTKPPLRKSAASPCRQIQSHRPGQENLFPLSTVHTLVYTRTSPRKLPSLPFSASLNEIKPSHNPSTTIPST</sequence>
<name>A0AAJ0ECX8_9PEZI</name>
<dbReference type="EMBL" id="JAHMHQ010000015">
    <property type="protein sequence ID" value="KAK1634464.1"/>
    <property type="molecule type" value="Genomic_DNA"/>
</dbReference>
<dbReference type="Proteomes" id="UP001243989">
    <property type="component" value="Unassembled WGS sequence"/>
</dbReference>
<protein>
    <submittedName>
        <fullName evidence="1">Uncharacterized protein</fullName>
    </submittedName>
</protein>
<proteinExistence type="predicted"/>
<evidence type="ECO:0000313" key="1">
    <source>
        <dbReference type="EMBL" id="KAK1634464.1"/>
    </source>
</evidence>
<keyword evidence="2" id="KW-1185">Reference proteome</keyword>
<evidence type="ECO:0000313" key="2">
    <source>
        <dbReference type="Proteomes" id="UP001243989"/>
    </source>
</evidence>
<gene>
    <name evidence="1" type="ORF">BDP81DRAFT_59512</name>
</gene>
<accession>A0AAJ0ECX8</accession>
<dbReference type="AlphaFoldDB" id="A0AAJ0ECX8"/>